<dbReference type="GO" id="GO:0005634">
    <property type="term" value="C:nucleus"/>
    <property type="evidence" value="ECO:0007669"/>
    <property type="project" value="TreeGrafter"/>
</dbReference>
<dbReference type="SUPFAM" id="SSF52540">
    <property type="entry name" value="P-loop containing nucleoside triphosphate hydrolases"/>
    <property type="match status" value="1"/>
</dbReference>
<dbReference type="Pfam" id="PF00271">
    <property type="entry name" value="Helicase_C"/>
    <property type="match status" value="1"/>
</dbReference>
<dbReference type="Gene3D" id="3.40.50.300">
    <property type="entry name" value="P-loop containing nucleotide triphosphate hydrolases"/>
    <property type="match status" value="1"/>
</dbReference>
<keyword evidence="1" id="KW-0547">Nucleotide-binding</keyword>
<evidence type="ECO:0000313" key="7">
    <source>
        <dbReference type="Proteomes" id="UP000005240"/>
    </source>
</evidence>
<dbReference type="AlphaFoldDB" id="A0A180G231"/>
<reference evidence="6 7" key="3">
    <citation type="journal article" date="2017" name="G3 (Bethesda)">
        <title>Comparative analysis highlights variable genome content of wheat rusts and divergence of the mating loci.</title>
        <authorList>
            <person name="Cuomo C.A."/>
            <person name="Bakkeren G."/>
            <person name="Khalil H.B."/>
            <person name="Panwar V."/>
            <person name="Joly D."/>
            <person name="Linning R."/>
            <person name="Sakthikumar S."/>
            <person name="Song X."/>
            <person name="Adiconis X."/>
            <person name="Fan L."/>
            <person name="Goldberg J.M."/>
            <person name="Levin J.Z."/>
            <person name="Young S."/>
            <person name="Zeng Q."/>
            <person name="Anikster Y."/>
            <person name="Bruce M."/>
            <person name="Wang M."/>
            <person name="Yin C."/>
            <person name="McCallum B."/>
            <person name="Szabo L.J."/>
            <person name="Hulbert S."/>
            <person name="Chen X."/>
            <person name="Fellers J.P."/>
        </authorList>
    </citation>
    <scope>NUCLEOTIDE SEQUENCE</scope>
    <source>
        <strain evidence="6">isolate 1-1 / race 1 (BBBD)</strain>
        <strain evidence="7">Isolate 1-1 / race 1 (BBBD)</strain>
    </source>
</reference>
<name>A0A180G231_PUCT1</name>
<protein>
    <submittedName>
        <fullName evidence="6">Helicase C-terminal domain-containing protein</fullName>
    </submittedName>
</protein>
<evidence type="ECO:0000256" key="1">
    <source>
        <dbReference type="ARBA" id="ARBA00022741"/>
    </source>
</evidence>
<dbReference type="PANTHER" id="PTHR45626">
    <property type="entry name" value="TRANSCRIPTION TERMINATION FACTOR 2-RELATED"/>
    <property type="match status" value="1"/>
</dbReference>
<dbReference type="EMBL" id="ADAS02001085">
    <property type="protein sequence ID" value="OAV86489.1"/>
    <property type="molecule type" value="Genomic_DNA"/>
</dbReference>
<evidence type="ECO:0000313" key="5">
    <source>
        <dbReference type="EMBL" id="OAV86489.1"/>
    </source>
</evidence>
<evidence type="ECO:0000256" key="2">
    <source>
        <dbReference type="ARBA" id="ARBA00022801"/>
    </source>
</evidence>
<dbReference type="InterPro" id="IPR001650">
    <property type="entry name" value="Helicase_C-like"/>
</dbReference>
<evidence type="ECO:0000259" key="4">
    <source>
        <dbReference type="Pfam" id="PF00271"/>
    </source>
</evidence>
<sequence>MNRLMETIYLRQTKDVILNLPTKVEKVIIPWDLTEFFQQLTKIWQIYSEKLVHLVENLNEFLQGKQGIQRPKAVVFSSFVACLEIIEKALQEKQLGSTWLLGSLDLGRQDENLAQFQSDPNCNILLGSIQAAGVGIDLQCAQIVYVM</sequence>
<dbReference type="InterPro" id="IPR049730">
    <property type="entry name" value="SNF2/RAD54-like_C"/>
</dbReference>
<dbReference type="GO" id="GO:0008094">
    <property type="term" value="F:ATP-dependent activity, acting on DNA"/>
    <property type="evidence" value="ECO:0007669"/>
    <property type="project" value="TreeGrafter"/>
</dbReference>
<gene>
    <name evidence="5" type="ORF">PTTG_29876</name>
</gene>
<reference evidence="6" key="4">
    <citation type="submission" date="2025-05" db="UniProtKB">
        <authorList>
            <consortium name="EnsemblFungi"/>
        </authorList>
    </citation>
    <scope>IDENTIFICATION</scope>
    <source>
        <strain evidence="6">isolate 1-1 / race 1 (BBBD)</strain>
    </source>
</reference>
<dbReference type="GO" id="GO:0016787">
    <property type="term" value="F:hydrolase activity"/>
    <property type="evidence" value="ECO:0007669"/>
    <property type="project" value="UniProtKB-KW"/>
</dbReference>
<feature type="domain" description="Helicase C-terminal" evidence="4">
    <location>
        <begin position="58"/>
        <end position="145"/>
    </location>
</feature>
<accession>A0A180G231</accession>
<dbReference type="InterPro" id="IPR027417">
    <property type="entry name" value="P-loop_NTPase"/>
</dbReference>
<keyword evidence="7" id="KW-1185">Reference proteome</keyword>
<proteinExistence type="predicted"/>
<dbReference type="GO" id="GO:0006281">
    <property type="term" value="P:DNA repair"/>
    <property type="evidence" value="ECO:0007669"/>
    <property type="project" value="TreeGrafter"/>
</dbReference>
<reference evidence="5" key="2">
    <citation type="submission" date="2016-05" db="EMBL/GenBank/DDBJ databases">
        <title>Comparative analysis highlights variable genome content of wheat rusts and divergence of the mating loci.</title>
        <authorList>
            <person name="Cuomo C.A."/>
            <person name="Bakkeren G."/>
            <person name="Szabo L."/>
            <person name="Khalil H."/>
            <person name="Joly D."/>
            <person name="Goldberg J."/>
            <person name="Young S."/>
            <person name="Zeng Q."/>
            <person name="Fellers J."/>
        </authorList>
    </citation>
    <scope>NUCLEOTIDE SEQUENCE [LARGE SCALE GENOMIC DNA]</scope>
    <source>
        <strain evidence="5">1-1 BBBD Race 1</strain>
    </source>
</reference>
<evidence type="ECO:0000313" key="6">
    <source>
        <dbReference type="EnsemblFungi" id="PTTG_29876-t43_1-p1"/>
    </source>
</evidence>
<dbReference type="Proteomes" id="UP000005240">
    <property type="component" value="Unassembled WGS sequence"/>
</dbReference>
<dbReference type="VEuPathDB" id="FungiDB:PTTG_29876"/>
<dbReference type="STRING" id="630390.A0A180G231"/>
<keyword evidence="2" id="KW-0378">Hydrolase</keyword>
<dbReference type="GO" id="GO:0005524">
    <property type="term" value="F:ATP binding"/>
    <property type="evidence" value="ECO:0007669"/>
    <property type="project" value="UniProtKB-KW"/>
</dbReference>
<dbReference type="EnsemblFungi" id="PTTG_29876-t43_1">
    <property type="protein sequence ID" value="PTTG_29876-t43_1-p1"/>
    <property type="gene ID" value="PTTG_29876"/>
</dbReference>
<organism evidence="5">
    <name type="scientific">Puccinia triticina (isolate 1-1 / race 1 (BBBD))</name>
    <name type="common">Brown leaf rust fungus</name>
    <dbReference type="NCBI Taxonomy" id="630390"/>
    <lineage>
        <taxon>Eukaryota</taxon>
        <taxon>Fungi</taxon>
        <taxon>Dikarya</taxon>
        <taxon>Basidiomycota</taxon>
        <taxon>Pucciniomycotina</taxon>
        <taxon>Pucciniomycetes</taxon>
        <taxon>Pucciniales</taxon>
        <taxon>Pucciniaceae</taxon>
        <taxon>Puccinia</taxon>
    </lineage>
</organism>
<evidence type="ECO:0000256" key="3">
    <source>
        <dbReference type="ARBA" id="ARBA00022840"/>
    </source>
</evidence>
<keyword evidence="3" id="KW-0067">ATP-binding</keyword>
<dbReference type="PANTHER" id="PTHR45626:SF22">
    <property type="entry name" value="DNA REPAIR PROTEIN RAD5"/>
    <property type="match status" value="1"/>
</dbReference>
<dbReference type="OrthoDB" id="448448at2759"/>
<dbReference type="InterPro" id="IPR050628">
    <property type="entry name" value="SNF2_RAD54_helicase_TF"/>
</dbReference>
<dbReference type="CDD" id="cd18793">
    <property type="entry name" value="SF2_C_SNF"/>
    <property type="match status" value="1"/>
</dbReference>
<feature type="non-terminal residue" evidence="5">
    <location>
        <position position="147"/>
    </location>
</feature>
<reference evidence="5" key="1">
    <citation type="submission" date="2009-11" db="EMBL/GenBank/DDBJ databases">
        <authorList>
            <consortium name="The Broad Institute Genome Sequencing Platform"/>
            <person name="Ward D."/>
            <person name="Feldgarden M."/>
            <person name="Earl A."/>
            <person name="Young S.K."/>
            <person name="Zeng Q."/>
            <person name="Koehrsen M."/>
            <person name="Alvarado L."/>
            <person name="Berlin A."/>
            <person name="Bochicchio J."/>
            <person name="Borenstein D."/>
            <person name="Chapman S.B."/>
            <person name="Chen Z."/>
            <person name="Engels R."/>
            <person name="Freedman E."/>
            <person name="Gellesch M."/>
            <person name="Goldberg J."/>
            <person name="Griggs A."/>
            <person name="Gujja S."/>
            <person name="Heilman E."/>
            <person name="Heiman D."/>
            <person name="Hepburn T."/>
            <person name="Howarth C."/>
            <person name="Jen D."/>
            <person name="Larson L."/>
            <person name="Lewis B."/>
            <person name="Mehta T."/>
            <person name="Park D."/>
            <person name="Pearson M."/>
            <person name="Roberts A."/>
            <person name="Saif S."/>
            <person name="Shea T."/>
            <person name="Shenoy N."/>
            <person name="Sisk P."/>
            <person name="Stolte C."/>
            <person name="Sykes S."/>
            <person name="Thomson T."/>
            <person name="Walk T."/>
            <person name="White J."/>
            <person name="Yandava C."/>
            <person name="Izard J."/>
            <person name="Baranova O.V."/>
            <person name="Blanton J.M."/>
            <person name="Tanner A.C."/>
            <person name="Dewhirst F.E."/>
            <person name="Haas B."/>
            <person name="Nusbaum C."/>
            <person name="Birren B."/>
        </authorList>
    </citation>
    <scope>NUCLEOTIDE SEQUENCE [LARGE SCALE GENOMIC DNA]</scope>
    <source>
        <strain evidence="5">1-1 BBBD Race 1</strain>
    </source>
</reference>